<proteinExistence type="predicted"/>
<dbReference type="PANTHER" id="PTHR14226:SF57">
    <property type="entry name" value="BLR7027 PROTEIN"/>
    <property type="match status" value="1"/>
</dbReference>
<sequence length="299" mass="31580">MAESTGNPATAGKTGFVLSGGGSLGAIQAGMVRALYERDIAPDLIVGTSVGALNSAFLASRPPAVPTARTLADVWTSLRHRDVFPLSPLTALLGLLGFRDHLVSPRGLKKLLRRWVEFDRLEQAPVPLHLIATEVLTGDERRLSSGPAAEAARASAALPGVFPPVRIGGDPLMDGGVTNNTPISQALAHGATRIYVLPTGYPCALREPPGSALAVAAHALSLLIQRRLVEDIRRIPDGFPLIVLPPPCPLTVAPTDFSRSAELVERGLANARDFLDDLPPGLPAVPETLREPSHQHARP</sequence>
<keyword evidence="2 4" id="KW-0442">Lipid degradation</keyword>
<evidence type="ECO:0000256" key="1">
    <source>
        <dbReference type="ARBA" id="ARBA00022801"/>
    </source>
</evidence>
<accession>A0A2T0LSD9</accession>
<dbReference type="SUPFAM" id="SSF52151">
    <property type="entry name" value="FabD/lysophospholipase-like"/>
    <property type="match status" value="1"/>
</dbReference>
<dbReference type="OrthoDB" id="4080114at2"/>
<comment type="caution">
    <text evidence="7">The sequence shown here is derived from an EMBL/GenBank/DDBJ whole genome shotgun (WGS) entry which is preliminary data.</text>
</comment>
<feature type="short sequence motif" description="GXGXXG" evidence="4">
    <location>
        <begin position="20"/>
        <end position="25"/>
    </location>
</feature>
<dbReference type="AlphaFoldDB" id="A0A2T0LSD9"/>
<dbReference type="Proteomes" id="UP000238362">
    <property type="component" value="Unassembled WGS sequence"/>
</dbReference>
<dbReference type="InterPro" id="IPR002641">
    <property type="entry name" value="PNPLA_dom"/>
</dbReference>
<gene>
    <name evidence="7" type="ORF">B0I33_107153</name>
</gene>
<name>A0A2T0LSD9_9PSEU</name>
<dbReference type="GO" id="GO:0016042">
    <property type="term" value="P:lipid catabolic process"/>
    <property type="evidence" value="ECO:0007669"/>
    <property type="project" value="UniProtKB-UniRule"/>
</dbReference>
<evidence type="ECO:0000313" key="7">
    <source>
        <dbReference type="EMBL" id="PRX46576.1"/>
    </source>
</evidence>
<dbReference type="GO" id="GO:0016787">
    <property type="term" value="F:hydrolase activity"/>
    <property type="evidence" value="ECO:0007669"/>
    <property type="project" value="UniProtKB-UniRule"/>
</dbReference>
<evidence type="ECO:0000259" key="6">
    <source>
        <dbReference type="PROSITE" id="PS51635"/>
    </source>
</evidence>
<dbReference type="Pfam" id="PF01734">
    <property type="entry name" value="Patatin"/>
    <property type="match status" value="1"/>
</dbReference>
<keyword evidence="8" id="KW-1185">Reference proteome</keyword>
<feature type="short sequence motif" description="GXSXG" evidence="4">
    <location>
        <begin position="47"/>
        <end position="51"/>
    </location>
</feature>
<feature type="active site" description="Proton acceptor" evidence="4">
    <location>
        <position position="174"/>
    </location>
</feature>
<dbReference type="Gene3D" id="3.40.1090.10">
    <property type="entry name" value="Cytosolic phospholipase A2 catalytic domain"/>
    <property type="match status" value="2"/>
</dbReference>
<evidence type="ECO:0000256" key="4">
    <source>
        <dbReference type="PROSITE-ProRule" id="PRU01161"/>
    </source>
</evidence>
<evidence type="ECO:0000256" key="5">
    <source>
        <dbReference type="SAM" id="MobiDB-lite"/>
    </source>
</evidence>
<feature type="domain" description="PNPLA" evidence="6">
    <location>
        <begin position="16"/>
        <end position="187"/>
    </location>
</feature>
<reference evidence="7 8" key="1">
    <citation type="submission" date="2018-03" db="EMBL/GenBank/DDBJ databases">
        <title>Genomic Encyclopedia of Type Strains, Phase III (KMG-III): the genomes of soil and plant-associated and newly described type strains.</title>
        <authorList>
            <person name="Whitman W."/>
        </authorList>
    </citation>
    <scope>NUCLEOTIDE SEQUENCE [LARGE SCALE GENOMIC DNA]</scope>
    <source>
        <strain evidence="7 8">CGMCC 4.7125</strain>
    </source>
</reference>
<feature type="short sequence motif" description="DGA/G" evidence="4">
    <location>
        <begin position="174"/>
        <end position="176"/>
    </location>
</feature>
<keyword evidence="1 4" id="KW-0378">Hydrolase</keyword>
<evidence type="ECO:0000313" key="8">
    <source>
        <dbReference type="Proteomes" id="UP000238362"/>
    </source>
</evidence>
<organism evidence="7 8">
    <name type="scientific">Prauserella shujinwangii</name>
    <dbReference type="NCBI Taxonomy" id="1453103"/>
    <lineage>
        <taxon>Bacteria</taxon>
        <taxon>Bacillati</taxon>
        <taxon>Actinomycetota</taxon>
        <taxon>Actinomycetes</taxon>
        <taxon>Pseudonocardiales</taxon>
        <taxon>Pseudonocardiaceae</taxon>
        <taxon>Prauserella</taxon>
    </lineage>
</organism>
<feature type="active site" description="Nucleophile" evidence="4">
    <location>
        <position position="49"/>
    </location>
</feature>
<feature type="region of interest" description="Disordered" evidence="5">
    <location>
        <begin position="280"/>
        <end position="299"/>
    </location>
</feature>
<keyword evidence="3 4" id="KW-0443">Lipid metabolism</keyword>
<dbReference type="InterPro" id="IPR016035">
    <property type="entry name" value="Acyl_Trfase/lysoPLipase"/>
</dbReference>
<dbReference type="PANTHER" id="PTHR14226">
    <property type="entry name" value="NEUROPATHY TARGET ESTERASE/SWISS CHEESE D.MELANOGASTER"/>
    <property type="match status" value="1"/>
</dbReference>
<dbReference type="PROSITE" id="PS51635">
    <property type="entry name" value="PNPLA"/>
    <property type="match status" value="1"/>
</dbReference>
<dbReference type="InterPro" id="IPR050301">
    <property type="entry name" value="NTE"/>
</dbReference>
<protein>
    <submittedName>
        <fullName evidence="7">NTE family protein</fullName>
    </submittedName>
</protein>
<dbReference type="CDD" id="cd07209">
    <property type="entry name" value="Pat_hypo_Ecoli_Z1214_like"/>
    <property type="match status" value="1"/>
</dbReference>
<evidence type="ECO:0000256" key="3">
    <source>
        <dbReference type="ARBA" id="ARBA00023098"/>
    </source>
</evidence>
<feature type="compositionally biased region" description="Basic and acidic residues" evidence="5">
    <location>
        <begin position="288"/>
        <end position="299"/>
    </location>
</feature>
<evidence type="ECO:0000256" key="2">
    <source>
        <dbReference type="ARBA" id="ARBA00022963"/>
    </source>
</evidence>
<dbReference type="EMBL" id="PVNH01000007">
    <property type="protein sequence ID" value="PRX46576.1"/>
    <property type="molecule type" value="Genomic_DNA"/>
</dbReference>
<dbReference type="RefSeq" id="WP_106179977.1">
    <property type="nucleotide sequence ID" value="NZ_PVNH01000007.1"/>
</dbReference>